<keyword evidence="2" id="KW-1185">Reference proteome</keyword>
<accession>A0ACC0YAY6</accession>
<organism evidence="1 2">
    <name type="scientific">Pistacia integerrima</name>
    <dbReference type="NCBI Taxonomy" id="434235"/>
    <lineage>
        <taxon>Eukaryota</taxon>
        <taxon>Viridiplantae</taxon>
        <taxon>Streptophyta</taxon>
        <taxon>Embryophyta</taxon>
        <taxon>Tracheophyta</taxon>
        <taxon>Spermatophyta</taxon>
        <taxon>Magnoliopsida</taxon>
        <taxon>eudicotyledons</taxon>
        <taxon>Gunneridae</taxon>
        <taxon>Pentapetalae</taxon>
        <taxon>rosids</taxon>
        <taxon>malvids</taxon>
        <taxon>Sapindales</taxon>
        <taxon>Anacardiaceae</taxon>
        <taxon>Pistacia</taxon>
    </lineage>
</organism>
<protein>
    <submittedName>
        <fullName evidence="1">Uncharacterized protein</fullName>
    </submittedName>
</protein>
<dbReference type="EMBL" id="CM047743">
    <property type="protein sequence ID" value="KAJ0031698.1"/>
    <property type="molecule type" value="Genomic_DNA"/>
</dbReference>
<name>A0ACC0YAY6_9ROSI</name>
<dbReference type="Proteomes" id="UP001163603">
    <property type="component" value="Chromosome 8"/>
</dbReference>
<gene>
    <name evidence="1" type="ORF">Pint_14376</name>
</gene>
<evidence type="ECO:0000313" key="1">
    <source>
        <dbReference type="EMBL" id="KAJ0031698.1"/>
    </source>
</evidence>
<sequence length="132" mass="15058">MCTATCRQLSLLRNGDKFLTDAGGILVWNAKTQSDFPVQSVLLDSGNLVLSTHQRQLVSSRSEDNISSGVYKFYFDNNNVLRLLYDAPETSTVYWPNPDMLIWDTGRSTYDNRRTAVLDDFPNMLDSWPLRT</sequence>
<proteinExistence type="predicted"/>
<reference evidence="2" key="1">
    <citation type="journal article" date="2023" name="G3 (Bethesda)">
        <title>Genome assembly and association tests identify interacting loci associated with vigor, precocity, and sex in interspecific pistachio rootstocks.</title>
        <authorList>
            <person name="Palmer W."/>
            <person name="Jacygrad E."/>
            <person name="Sagayaradj S."/>
            <person name="Cavanaugh K."/>
            <person name="Han R."/>
            <person name="Bertier L."/>
            <person name="Beede B."/>
            <person name="Kafkas S."/>
            <person name="Golino D."/>
            <person name="Preece J."/>
            <person name="Michelmore R."/>
        </authorList>
    </citation>
    <scope>NUCLEOTIDE SEQUENCE [LARGE SCALE GENOMIC DNA]</scope>
</reference>
<comment type="caution">
    <text evidence="1">The sequence shown here is derived from an EMBL/GenBank/DDBJ whole genome shotgun (WGS) entry which is preliminary data.</text>
</comment>
<evidence type="ECO:0000313" key="2">
    <source>
        <dbReference type="Proteomes" id="UP001163603"/>
    </source>
</evidence>